<dbReference type="CDD" id="cd02956">
    <property type="entry name" value="ybbN"/>
    <property type="match status" value="1"/>
</dbReference>
<dbReference type="PROSITE" id="PS50005">
    <property type="entry name" value="TPR"/>
    <property type="match status" value="1"/>
</dbReference>
<dbReference type="EMBL" id="AGZR01000006">
    <property type="protein sequence ID" value="EPD32773.1"/>
    <property type="molecule type" value="Genomic_DNA"/>
</dbReference>
<evidence type="ECO:0000313" key="6">
    <source>
        <dbReference type="Proteomes" id="UP000014417"/>
    </source>
</evidence>
<dbReference type="PANTHER" id="PTHR45663">
    <property type="entry name" value="GEO12009P1"/>
    <property type="match status" value="1"/>
</dbReference>
<gene>
    <name evidence="5" type="ORF">HMPREF9306_01080</name>
</gene>
<dbReference type="OrthoDB" id="5181746at2"/>
<feature type="repeat" description="TPR" evidence="3">
    <location>
        <begin position="160"/>
        <end position="193"/>
    </location>
</feature>
<organism evidence="5 6">
    <name type="scientific">Propionimicrobium lymphophilum ACS-093-V-SCH5</name>
    <dbReference type="NCBI Taxonomy" id="883161"/>
    <lineage>
        <taxon>Bacteria</taxon>
        <taxon>Bacillati</taxon>
        <taxon>Actinomycetota</taxon>
        <taxon>Actinomycetes</taxon>
        <taxon>Propionibacteriales</taxon>
        <taxon>Propionibacteriaceae</taxon>
        <taxon>Propionimicrobium</taxon>
    </lineage>
</organism>
<keyword evidence="2" id="KW-0676">Redox-active center</keyword>
<dbReference type="Proteomes" id="UP000014417">
    <property type="component" value="Unassembled WGS sequence"/>
</dbReference>
<dbReference type="InterPro" id="IPR011990">
    <property type="entry name" value="TPR-like_helical_dom_sf"/>
</dbReference>
<comment type="similarity">
    <text evidence="1">Belongs to the thioredoxin family.</text>
</comment>
<feature type="domain" description="Thioredoxin" evidence="4">
    <location>
        <begin position="67"/>
        <end position="131"/>
    </location>
</feature>
<dbReference type="GO" id="GO:0005737">
    <property type="term" value="C:cytoplasm"/>
    <property type="evidence" value="ECO:0007669"/>
    <property type="project" value="TreeGrafter"/>
</dbReference>
<dbReference type="STRING" id="883161.HMPREF9306_01080"/>
<dbReference type="Pfam" id="PF14561">
    <property type="entry name" value="TPR_20"/>
    <property type="match status" value="1"/>
</dbReference>
<keyword evidence="3" id="KW-0802">TPR repeat</keyword>
<dbReference type="PATRIC" id="fig|883161.3.peg.1076"/>
<dbReference type="InterPro" id="IPR013766">
    <property type="entry name" value="Thioredoxin_domain"/>
</dbReference>
<proteinExistence type="inferred from homology"/>
<dbReference type="Pfam" id="PF00085">
    <property type="entry name" value="Thioredoxin"/>
    <property type="match status" value="1"/>
</dbReference>
<dbReference type="PANTHER" id="PTHR45663:SF11">
    <property type="entry name" value="GEO12009P1"/>
    <property type="match status" value="1"/>
</dbReference>
<dbReference type="SUPFAM" id="SSF48452">
    <property type="entry name" value="TPR-like"/>
    <property type="match status" value="1"/>
</dbReference>
<evidence type="ECO:0000256" key="3">
    <source>
        <dbReference type="PROSITE-ProRule" id="PRU00339"/>
    </source>
</evidence>
<dbReference type="InterPro" id="IPR019734">
    <property type="entry name" value="TPR_rpt"/>
</dbReference>
<comment type="caution">
    <text evidence="5">The sequence shown here is derived from an EMBL/GenBank/DDBJ whole genome shotgun (WGS) entry which is preliminary data.</text>
</comment>
<protein>
    <recommendedName>
        <fullName evidence="4">Thioredoxin domain-containing protein</fullName>
    </recommendedName>
</protein>
<dbReference type="InterPro" id="IPR036249">
    <property type="entry name" value="Thioredoxin-like_sf"/>
</dbReference>
<reference evidence="5 6" key="1">
    <citation type="submission" date="2013-04" db="EMBL/GenBank/DDBJ databases">
        <title>The Genome Sequence of Propionimicrobium lymphophilum ACS-093-V-SCH5.</title>
        <authorList>
            <consortium name="The Broad Institute Genomics Platform"/>
            <person name="Earl A."/>
            <person name="Ward D."/>
            <person name="Feldgarden M."/>
            <person name="Gevers D."/>
            <person name="Saerens B."/>
            <person name="Vaneechoutte M."/>
            <person name="Walker B."/>
            <person name="Young S."/>
            <person name="Zeng Q."/>
            <person name="Gargeya S."/>
            <person name="Fitzgerald M."/>
            <person name="Haas B."/>
            <person name="Abouelleil A."/>
            <person name="Allen A.W."/>
            <person name="Alvarado L."/>
            <person name="Arachchi H.M."/>
            <person name="Berlin A.M."/>
            <person name="Chapman S.B."/>
            <person name="Gainer-Dewar J."/>
            <person name="Goldberg J."/>
            <person name="Griggs A."/>
            <person name="Gujja S."/>
            <person name="Hansen M."/>
            <person name="Howarth C."/>
            <person name="Imamovic A."/>
            <person name="Ireland A."/>
            <person name="Larimer J."/>
            <person name="McCowan C."/>
            <person name="Murphy C."/>
            <person name="Pearson M."/>
            <person name="Poon T.W."/>
            <person name="Priest M."/>
            <person name="Roberts A."/>
            <person name="Saif S."/>
            <person name="Shea T."/>
            <person name="Sisk P."/>
            <person name="Sykes S."/>
            <person name="Wortman J."/>
            <person name="Nusbaum C."/>
            <person name="Birren B."/>
        </authorList>
    </citation>
    <scope>NUCLEOTIDE SEQUENCE [LARGE SCALE GENOMIC DNA]</scope>
    <source>
        <strain evidence="5 6">ACS-093-V-SCH5</strain>
    </source>
</reference>
<dbReference type="GO" id="GO:0015035">
    <property type="term" value="F:protein-disulfide reductase activity"/>
    <property type="evidence" value="ECO:0007669"/>
    <property type="project" value="TreeGrafter"/>
</dbReference>
<accession>S2VZ38</accession>
<evidence type="ECO:0000259" key="4">
    <source>
        <dbReference type="Pfam" id="PF00085"/>
    </source>
</evidence>
<dbReference type="Gene3D" id="1.25.40.10">
    <property type="entry name" value="Tetratricopeptide repeat domain"/>
    <property type="match status" value="1"/>
</dbReference>
<dbReference type="Gene3D" id="3.40.30.10">
    <property type="entry name" value="Glutaredoxin"/>
    <property type="match status" value="1"/>
</dbReference>
<keyword evidence="6" id="KW-1185">Reference proteome</keyword>
<name>S2VZ38_9ACTN</name>
<dbReference type="RefSeq" id="WP_016455913.1">
    <property type="nucleotide sequence ID" value="NZ_KE150269.1"/>
</dbReference>
<evidence type="ECO:0000313" key="5">
    <source>
        <dbReference type="EMBL" id="EPD32773.1"/>
    </source>
</evidence>
<dbReference type="GO" id="GO:0006950">
    <property type="term" value="P:response to stress"/>
    <property type="evidence" value="ECO:0007669"/>
    <property type="project" value="UniProtKB-ARBA"/>
</dbReference>
<evidence type="ECO:0000256" key="2">
    <source>
        <dbReference type="ARBA" id="ARBA00023284"/>
    </source>
</evidence>
<sequence length="295" mass="31856">MTDKNFSRPGAVDLSNIAGATPETEGSSYVMNVTEAEFEWVAGESVRYPVIMIFHSPRDAAGSGVVNVLTKLANEAAGRWLLAKVDVDKYPQIAQAMRIQAVPTVVALLGGQAMPLFQGTRDEKDIAALMKQVEQAAVASGITGRAKPVAGEQTDDEPQTDPRFKAADEALAKGDYEAALKEFEKLIEANPRDAEAKAGKAQTGLLARTADVDPECIEKADANPQDIGLAFVAADVELVTGQAGKAFDRLLSLIKTNYGDDREKIRVRLLELFETLPPNNEDLKKARRELSLALF</sequence>
<dbReference type="AlphaFoldDB" id="S2VZ38"/>
<evidence type="ECO:0000256" key="1">
    <source>
        <dbReference type="ARBA" id="ARBA00008987"/>
    </source>
</evidence>
<dbReference type="HOGENOM" id="CLU_046120_0_0_11"/>
<dbReference type="SUPFAM" id="SSF52833">
    <property type="entry name" value="Thioredoxin-like"/>
    <property type="match status" value="1"/>
</dbReference>